<gene>
    <name evidence="3" type="ORF">EV186_101967</name>
</gene>
<keyword evidence="4" id="KW-1185">Reference proteome</keyword>
<feature type="transmembrane region" description="Helical" evidence="2">
    <location>
        <begin position="243"/>
        <end position="263"/>
    </location>
</feature>
<accession>A0A4R6SP51</accession>
<feature type="transmembrane region" description="Helical" evidence="2">
    <location>
        <begin position="294"/>
        <end position="310"/>
    </location>
</feature>
<feature type="transmembrane region" description="Helical" evidence="2">
    <location>
        <begin position="405"/>
        <end position="424"/>
    </location>
</feature>
<evidence type="ECO:0000313" key="4">
    <source>
        <dbReference type="Proteomes" id="UP000295444"/>
    </source>
</evidence>
<name>A0A4R6SP51_LABRH</name>
<feature type="transmembrane region" description="Helical" evidence="2">
    <location>
        <begin position="33"/>
        <end position="55"/>
    </location>
</feature>
<feature type="transmembrane region" description="Helical" evidence="2">
    <location>
        <begin position="431"/>
        <end position="452"/>
    </location>
</feature>
<feature type="transmembrane region" description="Helical" evidence="2">
    <location>
        <begin position="501"/>
        <end position="524"/>
    </location>
</feature>
<dbReference type="Proteomes" id="UP000295444">
    <property type="component" value="Unassembled WGS sequence"/>
</dbReference>
<proteinExistence type="predicted"/>
<feature type="transmembrane region" description="Helical" evidence="2">
    <location>
        <begin position="316"/>
        <end position="334"/>
    </location>
</feature>
<feature type="transmembrane region" description="Helical" evidence="2">
    <location>
        <begin position="61"/>
        <end position="83"/>
    </location>
</feature>
<evidence type="ECO:0008006" key="5">
    <source>
        <dbReference type="Google" id="ProtNLM"/>
    </source>
</evidence>
<reference evidence="3 4" key="1">
    <citation type="submission" date="2019-03" db="EMBL/GenBank/DDBJ databases">
        <title>Genomic Encyclopedia of Type Strains, Phase IV (KMG-IV): sequencing the most valuable type-strain genomes for metagenomic binning, comparative biology and taxonomic classification.</title>
        <authorList>
            <person name="Goeker M."/>
        </authorList>
    </citation>
    <scope>NUCLEOTIDE SEQUENCE [LARGE SCALE GENOMIC DNA]</scope>
    <source>
        <strain evidence="3 4">DSM 45361</strain>
    </source>
</reference>
<feature type="region of interest" description="Disordered" evidence="1">
    <location>
        <begin position="89"/>
        <end position="110"/>
    </location>
</feature>
<evidence type="ECO:0000256" key="1">
    <source>
        <dbReference type="SAM" id="MobiDB-lite"/>
    </source>
</evidence>
<keyword evidence="2" id="KW-0472">Membrane</keyword>
<evidence type="ECO:0000256" key="2">
    <source>
        <dbReference type="SAM" id="Phobius"/>
    </source>
</evidence>
<feature type="transmembrane region" description="Helical" evidence="2">
    <location>
        <begin position="346"/>
        <end position="366"/>
    </location>
</feature>
<feature type="transmembrane region" description="Helical" evidence="2">
    <location>
        <begin position="472"/>
        <end position="494"/>
    </location>
</feature>
<dbReference type="OrthoDB" id="5141811at2"/>
<dbReference type="InterPro" id="IPR046671">
    <property type="entry name" value="DUF6541"/>
</dbReference>
<comment type="caution">
    <text evidence="3">The sequence shown here is derived from an EMBL/GenBank/DDBJ whole genome shotgun (WGS) entry which is preliminary data.</text>
</comment>
<keyword evidence="2" id="KW-1133">Transmembrane helix</keyword>
<feature type="transmembrane region" description="Helical" evidence="2">
    <location>
        <begin position="113"/>
        <end position="134"/>
    </location>
</feature>
<dbReference type="RefSeq" id="WP_133847828.1">
    <property type="nucleotide sequence ID" value="NZ_SNXZ01000001.1"/>
</dbReference>
<dbReference type="EMBL" id="SNXZ01000001">
    <property type="protein sequence ID" value="TDQ05003.1"/>
    <property type="molecule type" value="Genomic_DNA"/>
</dbReference>
<feature type="transmembrane region" description="Helical" evidence="2">
    <location>
        <begin position="6"/>
        <end position="26"/>
    </location>
</feature>
<feature type="transmembrane region" description="Helical" evidence="2">
    <location>
        <begin position="210"/>
        <end position="231"/>
    </location>
</feature>
<sequence length="685" mass="71842">MLTQGYQLFAGTVALFVPGLAVLLVLGVRDKLWFAGMAAPMTFGVLVLASCVTGATGLRFSAYTVAGVLVVLLAATYGIRLVLRRRRSPAPAEDEPEPPHDSPGSLTGGTLRATTTIGVVAMLGAIGLSVRTWYRGLGGTWATPTQEHDTITHSVLAAYVHFSGKAAPWQIEPLNVVTGKPVSFYPPGFAQLSAVIADLTGAAPMTGMNVATVVALAIAWPLSAAALAAAVCRTAGRNKGWTYLAGGIAAVIAAVLYRPAIAFAHDSGVLPQAISIVLVPGIVAAVLTTRRRQWSAVFALSLAAAGVIAVHPSAIASLAFTGGAALVGLLLSPAGRQRLRELAPPLLIPAGVAAVVAAAAAIWLLAKGSGIGRGTADIPPQSFGMALNKTVALAYSGYLDPSNQLRQLVIGALAVAAAIVVAVFRRGWPALVMWAFWVVVNVLFQLAPNSIVGDVFGTAFYRVFNRLNAHTYVVLPALIGVAVVLVTAAALHLLRSWRLAPIAVLAAVVLVGLAFGGFVLRGYAQRNVDALASRYSKPEFDRYDQSDYDAVRWLHDHVRPGEMIMNNGNDGSTLAYVEYGMPIVNVTSMGAGSTPYTVALLAKFNTYPQDPGIRQMLHEHDITWVYVDTHAPMIAASPTSWVGQSRYTVAPGLQNVAGLPGMSVAYQSGHVTVYRLDLDAVPARG</sequence>
<dbReference type="Pfam" id="PF20176">
    <property type="entry name" value="DUF6541"/>
    <property type="match status" value="1"/>
</dbReference>
<feature type="transmembrane region" description="Helical" evidence="2">
    <location>
        <begin position="269"/>
        <end position="287"/>
    </location>
</feature>
<protein>
    <recommendedName>
        <fullName evidence="5">4-amino-4-deoxy-L-arabinose transferase-like glycosyltransferase</fullName>
    </recommendedName>
</protein>
<dbReference type="AlphaFoldDB" id="A0A4R6SP51"/>
<keyword evidence="2" id="KW-0812">Transmembrane</keyword>
<organism evidence="3 4">
    <name type="scientific">Labedaea rhizosphaerae</name>
    <dbReference type="NCBI Taxonomy" id="598644"/>
    <lineage>
        <taxon>Bacteria</taxon>
        <taxon>Bacillati</taxon>
        <taxon>Actinomycetota</taxon>
        <taxon>Actinomycetes</taxon>
        <taxon>Pseudonocardiales</taxon>
        <taxon>Pseudonocardiaceae</taxon>
        <taxon>Labedaea</taxon>
    </lineage>
</organism>
<evidence type="ECO:0000313" key="3">
    <source>
        <dbReference type="EMBL" id="TDQ05003.1"/>
    </source>
</evidence>